<feature type="compositionally biased region" description="Basic and acidic residues" evidence="1">
    <location>
        <begin position="290"/>
        <end position="306"/>
    </location>
</feature>
<name>A0AAN6YTH7_9PEZI</name>
<evidence type="ECO:0008006" key="4">
    <source>
        <dbReference type="Google" id="ProtNLM"/>
    </source>
</evidence>
<evidence type="ECO:0000313" key="2">
    <source>
        <dbReference type="EMBL" id="KAK4113616.1"/>
    </source>
</evidence>
<dbReference type="EMBL" id="MU853339">
    <property type="protein sequence ID" value="KAK4113616.1"/>
    <property type="molecule type" value="Genomic_DNA"/>
</dbReference>
<feature type="compositionally biased region" description="Polar residues" evidence="1">
    <location>
        <begin position="309"/>
        <end position="321"/>
    </location>
</feature>
<feature type="region of interest" description="Disordered" evidence="1">
    <location>
        <begin position="290"/>
        <end position="336"/>
    </location>
</feature>
<feature type="compositionally biased region" description="Polar residues" evidence="1">
    <location>
        <begin position="25"/>
        <end position="45"/>
    </location>
</feature>
<dbReference type="AlphaFoldDB" id="A0AAN6YTH7"/>
<dbReference type="InterPro" id="IPR011011">
    <property type="entry name" value="Znf_FYVE_PHD"/>
</dbReference>
<feature type="region of interest" description="Disordered" evidence="1">
    <location>
        <begin position="416"/>
        <end position="435"/>
    </location>
</feature>
<dbReference type="Proteomes" id="UP001302812">
    <property type="component" value="Unassembled WGS sequence"/>
</dbReference>
<proteinExistence type="predicted"/>
<dbReference type="SUPFAM" id="SSF57903">
    <property type="entry name" value="FYVE/PHD zinc finger"/>
    <property type="match status" value="1"/>
</dbReference>
<gene>
    <name evidence="2" type="ORF">N656DRAFT_751861</name>
</gene>
<dbReference type="GeneID" id="89937148"/>
<evidence type="ECO:0000313" key="3">
    <source>
        <dbReference type="Proteomes" id="UP001302812"/>
    </source>
</evidence>
<reference evidence="2" key="2">
    <citation type="submission" date="2023-05" db="EMBL/GenBank/DDBJ databases">
        <authorList>
            <consortium name="Lawrence Berkeley National Laboratory"/>
            <person name="Steindorff A."/>
            <person name="Hensen N."/>
            <person name="Bonometti L."/>
            <person name="Westerberg I."/>
            <person name="Brannstrom I.O."/>
            <person name="Guillou S."/>
            <person name="Cros-Aarteil S."/>
            <person name="Calhoun S."/>
            <person name="Haridas S."/>
            <person name="Kuo A."/>
            <person name="Mondo S."/>
            <person name="Pangilinan J."/>
            <person name="Riley R."/>
            <person name="Labutti K."/>
            <person name="Andreopoulos B."/>
            <person name="Lipzen A."/>
            <person name="Chen C."/>
            <person name="Yanf M."/>
            <person name="Daum C."/>
            <person name="Ng V."/>
            <person name="Clum A."/>
            <person name="Ohm R."/>
            <person name="Martin F."/>
            <person name="Silar P."/>
            <person name="Natvig D."/>
            <person name="Lalanne C."/>
            <person name="Gautier V."/>
            <person name="Ament-Velasquez S.L."/>
            <person name="Kruys A."/>
            <person name="Hutchinson M.I."/>
            <person name="Powell A.J."/>
            <person name="Barry K."/>
            <person name="Miller A.N."/>
            <person name="Grigoriev I.V."/>
            <person name="Debuchy R."/>
            <person name="Gladieux P."/>
            <person name="Thoren M.H."/>
            <person name="Johannesson H."/>
        </authorList>
    </citation>
    <scope>NUCLEOTIDE SEQUENCE</scope>
    <source>
        <strain evidence="2">CBS 508.74</strain>
    </source>
</reference>
<feature type="compositionally biased region" description="Low complexity" evidence="1">
    <location>
        <begin position="322"/>
        <end position="332"/>
    </location>
</feature>
<reference evidence="2" key="1">
    <citation type="journal article" date="2023" name="Mol. Phylogenet. Evol.">
        <title>Genome-scale phylogeny and comparative genomics of the fungal order Sordariales.</title>
        <authorList>
            <person name="Hensen N."/>
            <person name="Bonometti L."/>
            <person name="Westerberg I."/>
            <person name="Brannstrom I.O."/>
            <person name="Guillou S."/>
            <person name="Cros-Aarteil S."/>
            <person name="Calhoun S."/>
            <person name="Haridas S."/>
            <person name="Kuo A."/>
            <person name="Mondo S."/>
            <person name="Pangilinan J."/>
            <person name="Riley R."/>
            <person name="LaButti K."/>
            <person name="Andreopoulos B."/>
            <person name="Lipzen A."/>
            <person name="Chen C."/>
            <person name="Yan M."/>
            <person name="Daum C."/>
            <person name="Ng V."/>
            <person name="Clum A."/>
            <person name="Steindorff A."/>
            <person name="Ohm R.A."/>
            <person name="Martin F."/>
            <person name="Silar P."/>
            <person name="Natvig D.O."/>
            <person name="Lalanne C."/>
            <person name="Gautier V."/>
            <person name="Ament-Velasquez S.L."/>
            <person name="Kruys A."/>
            <person name="Hutchinson M.I."/>
            <person name="Powell A.J."/>
            <person name="Barry K."/>
            <person name="Miller A.N."/>
            <person name="Grigoriev I.V."/>
            <person name="Debuchy R."/>
            <person name="Gladieux P."/>
            <person name="Hiltunen Thoren M."/>
            <person name="Johannesson H."/>
        </authorList>
    </citation>
    <scope>NUCLEOTIDE SEQUENCE</scope>
    <source>
        <strain evidence="2">CBS 508.74</strain>
    </source>
</reference>
<protein>
    <recommendedName>
        <fullName evidence="4">F-box domain-containing protein</fullName>
    </recommendedName>
</protein>
<sequence>MAVFVDLGEEENEPPQRGQPLLNGQAENGSGNDNKARSTSISSDIGNRREEAHELAVKEIPNRNSMTQALGCYPIVMSVAAHIDLNTLDNLSRTCKQIREGLLQYRKMLLVSTLHCSNEHLPVDPEERLRYRARAGNWLYMDDVGRSNYSSKLGRCARDLVAECRRCGTVVCRNCASKPPALIVARDRHRRLCEACVSAPLGSLLRPPLGPEFRIDSEEVERAICKCGSEGVWLCQPCGRTIRGDDYDYQCIWKWRNQYTDVLGGLGTGIGEGDRGVICGRETECCAAREREQETDGDAEDAREAELYQQKQQQSARGMTPSSSASSNSSSSLTPVTAANGSAALKPGYERHEIEGIGGVMKKKLVRMVKVGACVPEWDDERVKGEIMGREVRGERRSWCGWCWRVIPSKKDYEMDRKRQQTEKEKGGNVWLSLN</sequence>
<dbReference type="RefSeq" id="XP_064671186.1">
    <property type="nucleotide sequence ID" value="XM_064813023.1"/>
</dbReference>
<comment type="caution">
    <text evidence="2">The sequence shown here is derived from an EMBL/GenBank/DDBJ whole genome shotgun (WGS) entry which is preliminary data.</text>
</comment>
<feature type="compositionally biased region" description="Basic and acidic residues" evidence="1">
    <location>
        <begin position="416"/>
        <end position="427"/>
    </location>
</feature>
<feature type="region of interest" description="Disordered" evidence="1">
    <location>
        <begin position="1"/>
        <end position="48"/>
    </location>
</feature>
<dbReference type="CDD" id="cd00065">
    <property type="entry name" value="FYVE_like_SF"/>
    <property type="match status" value="1"/>
</dbReference>
<evidence type="ECO:0000256" key="1">
    <source>
        <dbReference type="SAM" id="MobiDB-lite"/>
    </source>
</evidence>
<accession>A0AAN6YTH7</accession>
<keyword evidence="3" id="KW-1185">Reference proteome</keyword>
<organism evidence="2 3">
    <name type="scientific">Canariomyces notabilis</name>
    <dbReference type="NCBI Taxonomy" id="2074819"/>
    <lineage>
        <taxon>Eukaryota</taxon>
        <taxon>Fungi</taxon>
        <taxon>Dikarya</taxon>
        <taxon>Ascomycota</taxon>
        <taxon>Pezizomycotina</taxon>
        <taxon>Sordariomycetes</taxon>
        <taxon>Sordariomycetidae</taxon>
        <taxon>Sordariales</taxon>
        <taxon>Chaetomiaceae</taxon>
        <taxon>Canariomyces</taxon>
    </lineage>
</organism>